<sequence length="280" mass="30691">MVSLTLAYSSVRFDPELEHMSTAAPLQQSRDADRAMGATVVANRALNAHMTRVTLTSPDLDRFAYRGPDQLVRIFLPPEPGAPLELPRGEQWWPEVKALPEHRRPVVRNYTVRGIDYASRELDIDFVLHGDAGPASRWALRARPGDRLGLLSDGARYLPPGDTDWQLLVGDETALPAVAAATEALDPGVRAIVVLEVADRSAEIPIDVPAGADLTWLHRGDRPFGAPAVDFVRGTALPGGVPYVWAAGESSLATGVRRHLVNERGFAKDRIYFCGYWRAQ</sequence>
<dbReference type="Gene3D" id="3.40.50.80">
    <property type="entry name" value="Nucleotide-binding domain of ferredoxin-NADP reductase (FNR) module"/>
    <property type="match status" value="1"/>
</dbReference>
<dbReference type="SUPFAM" id="SSF63380">
    <property type="entry name" value="Riboflavin synthase domain-like"/>
    <property type="match status" value="1"/>
</dbReference>
<dbReference type="PANTHER" id="PTHR30157:SF0">
    <property type="entry name" value="NADPH-DEPENDENT FERRIC-CHELATE REDUCTASE"/>
    <property type="match status" value="1"/>
</dbReference>
<organism evidence="2 3">
    <name type="scientific">Murinocardiopsis flavida</name>
    <dbReference type="NCBI Taxonomy" id="645275"/>
    <lineage>
        <taxon>Bacteria</taxon>
        <taxon>Bacillati</taxon>
        <taxon>Actinomycetota</taxon>
        <taxon>Actinomycetes</taxon>
        <taxon>Streptosporangiales</taxon>
        <taxon>Nocardiopsidaceae</taxon>
        <taxon>Murinocardiopsis</taxon>
    </lineage>
</organism>
<dbReference type="Gene3D" id="2.40.30.10">
    <property type="entry name" value="Translation factors"/>
    <property type="match status" value="1"/>
</dbReference>
<evidence type="ECO:0000313" key="3">
    <source>
        <dbReference type="Proteomes" id="UP000240542"/>
    </source>
</evidence>
<evidence type="ECO:0000313" key="2">
    <source>
        <dbReference type="EMBL" id="PSL00909.1"/>
    </source>
</evidence>
<dbReference type="CDD" id="cd06193">
    <property type="entry name" value="siderophore_interacting"/>
    <property type="match status" value="1"/>
</dbReference>
<dbReference type="AlphaFoldDB" id="A0A2P8DUK7"/>
<name>A0A2P8DUK7_9ACTN</name>
<dbReference type="InterPro" id="IPR007037">
    <property type="entry name" value="SIP_rossman_dom"/>
</dbReference>
<dbReference type="EMBL" id="PYGA01000001">
    <property type="protein sequence ID" value="PSL00909.1"/>
    <property type="molecule type" value="Genomic_DNA"/>
</dbReference>
<dbReference type="GO" id="GO:0016491">
    <property type="term" value="F:oxidoreductase activity"/>
    <property type="evidence" value="ECO:0007669"/>
    <property type="project" value="InterPro"/>
</dbReference>
<comment type="caution">
    <text evidence="2">The sequence shown here is derived from an EMBL/GenBank/DDBJ whole genome shotgun (WGS) entry which is preliminary data.</text>
</comment>
<dbReference type="InterPro" id="IPR039261">
    <property type="entry name" value="FNR_nucleotide-bd"/>
</dbReference>
<dbReference type="InterPro" id="IPR039374">
    <property type="entry name" value="SIP_fam"/>
</dbReference>
<dbReference type="PANTHER" id="PTHR30157">
    <property type="entry name" value="FERRIC REDUCTASE, NADPH-DEPENDENT"/>
    <property type="match status" value="1"/>
</dbReference>
<dbReference type="PROSITE" id="PS51384">
    <property type="entry name" value="FAD_FR"/>
    <property type="match status" value="1"/>
</dbReference>
<gene>
    <name evidence="2" type="ORF">CLV63_101388</name>
</gene>
<keyword evidence="3" id="KW-1185">Reference proteome</keyword>
<dbReference type="Pfam" id="PF08021">
    <property type="entry name" value="FAD_binding_9"/>
    <property type="match status" value="1"/>
</dbReference>
<accession>A0A2P8DUK7</accession>
<dbReference type="InterPro" id="IPR017927">
    <property type="entry name" value="FAD-bd_FR_type"/>
</dbReference>
<dbReference type="InterPro" id="IPR013113">
    <property type="entry name" value="SIP_FAD-bd"/>
</dbReference>
<protein>
    <submittedName>
        <fullName evidence="2">NADPH-dependent ferric siderophore reductase</fullName>
    </submittedName>
</protein>
<feature type="domain" description="FAD-binding FR-type" evidence="1">
    <location>
        <begin position="33"/>
        <end position="160"/>
    </location>
</feature>
<evidence type="ECO:0000259" key="1">
    <source>
        <dbReference type="PROSITE" id="PS51384"/>
    </source>
</evidence>
<reference evidence="2 3" key="1">
    <citation type="submission" date="2018-03" db="EMBL/GenBank/DDBJ databases">
        <title>Genomic Encyclopedia of Archaeal and Bacterial Type Strains, Phase II (KMG-II): from individual species to whole genera.</title>
        <authorList>
            <person name="Goeker M."/>
        </authorList>
    </citation>
    <scope>NUCLEOTIDE SEQUENCE [LARGE SCALE GENOMIC DNA]</scope>
    <source>
        <strain evidence="2 3">DSM 45312</strain>
    </source>
</reference>
<dbReference type="Pfam" id="PF04954">
    <property type="entry name" value="SIP"/>
    <property type="match status" value="1"/>
</dbReference>
<dbReference type="InterPro" id="IPR017938">
    <property type="entry name" value="Riboflavin_synthase-like_b-brl"/>
</dbReference>
<dbReference type="Proteomes" id="UP000240542">
    <property type="component" value="Unassembled WGS sequence"/>
</dbReference>
<proteinExistence type="predicted"/>